<sequence>MRGLAREQERPVVVERARGGDGELVLRRCGEHHEIISNGVFLMDTRDGRSERLLVRAAVADLDPPARVLVGGLGVGFSLAEAVTLPQVAAVTVVEKEPAVIAWHRTHLRHCSAGALDDPRVRVHCTDLLEWLAPSPGREPEAAGDEAGHGVFDAVCLDIDNGPDWTVTASNARLYGAAGLDLVAARMSRRGVLAVWSAAAAPAFEELLRGRFADVRVRRVPVPRGEPDVIYLARGPREAAPAGV</sequence>
<proteinExistence type="predicted"/>
<gene>
    <name evidence="2" type="ORF">GCM10022214_27980</name>
</gene>
<dbReference type="EMBL" id="BAAAZG010000016">
    <property type="protein sequence ID" value="GAA4070697.1"/>
    <property type="molecule type" value="Genomic_DNA"/>
</dbReference>
<dbReference type="Pfam" id="PF01564">
    <property type="entry name" value="Spermine_synth"/>
    <property type="match status" value="1"/>
</dbReference>
<accession>A0ABP7VMT0</accession>
<evidence type="ECO:0000313" key="3">
    <source>
        <dbReference type="Proteomes" id="UP001500683"/>
    </source>
</evidence>
<dbReference type="PANTHER" id="PTHR43317">
    <property type="entry name" value="THERMOSPERMINE SYNTHASE ACAULIS5"/>
    <property type="match status" value="1"/>
</dbReference>
<dbReference type="PANTHER" id="PTHR43317:SF3">
    <property type="entry name" value="BLR2883 PROTEIN"/>
    <property type="match status" value="1"/>
</dbReference>
<evidence type="ECO:0000313" key="2">
    <source>
        <dbReference type="EMBL" id="GAA4070697.1"/>
    </source>
</evidence>
<name>A0ABP7VMT0_9ACTN</name>
<evidence type="ECO:0000256" key="1">
    <source>
        <dbReference type="ARBA" id="ARBA00023115"/>
    </source>
</evidence>
<dbReference type="Proteomes" id="UP001500683">
    <property type="component" value="Unassembled WGS sequence"/>
</dbReference>
<dbReference type="InterPro" id="IPR029063">
    <property type="entry name" value="SAM-dependent_MTases_sf"/>
</dbReference>
<reference evidence="3" key="1">
    <citation type="journal article" date="2019" name="Int. J. Syst. Evol. Microbiol.">
        <title>The Global Catalogue of Microorganisms (GCM) 10K type strain sequencing project: providing services to taxonomists for standard genome sequencing and annotation.</title>
        <authorList>
            <consortium name="The Broad Institute Genomics Platform"/>
            <consortium name="The Broad Institute Genome Sequencing Center for Infectious Disease"/>
            <person name="Wu L."/>
            <person name="Ma J."/>
        </authorList>
    </citation>
    <scope>NUCLEOTIDE SEQUENCE [LARGE SCALE GENOMIC DNA]</scope>
    <source>
        <strain evidence="3">JCM 16702</strain>
    </source>
</reference>
<comment type="caution">
    <text evidence="2">The sequence shown here is derived from an EMBL/GenBank/DDBJ whole genome shotgun (WGS) entry which is preliminary data.</text>
</comment>
<organism evidence="2 3">
    <name type="scientific">Actinomadura miaoliensis</name>
    <dbReference type="NCBI Taxonomy" id="430685"/>
    <lineage>
        <taxon>Bacteria</taxon>
        <taxon>Bacillati</taxon>
        <taxon>Actinomycetota</taxon>
        <taxon>Actinomycetes</taxon>
        <taxon>Streptosporangiales</taxon>
        <taxon>Thermomonosporaceae</taxon>
        <taxon>Actinomadura</taxon>
    </lineage>
</organism>
<keyword evidence="1" id="KW-0620">Polyamine biosynthesis</keyword>
<dbReference type="RefSeq" id="WP_344946253.1">
    <property type="nucleotide sequence ID" value="NZ_BAAAZG010000016.1"/>
</dbReference>
<dbReference type="SUPFAM" id="SSF53335">
    <property type="entry name" value="S-adenosyl-L-methionine-dependent methyltransferases"/>
    <property type="match status" value="1"/>
</dbReference>
<keyword evidence="3" id="KW-1185">Reference proteome</keyword>
<protein>
    <submittedName>
        <fullName evidence="2">Spermidine synthase</fullName>
    </submittedName>
</protein>
<dbReference type="Gene3D" id="3.40.50.150">
    <property type="entry name" value="Vaccinia Virus protein VP39"/>
    <property type="match status" value="1"/>
</dbReference>